<keyword evidence="1" id="KW-0472">Membrane</keyword>
<keyword evidence="1" id="KW-1133">Transmembrane helix</keyword>
<dbReference type="Gene3D" id="3.55.50.30">
    <property type="match status" value="1"/>
</dbReference>
<keyword evidence="5" id="KW-1185">Reference proteome</keyword>
<feature type="domain" description="Protein FecR C-terminal" evidence="3">
    <location>
        <begin position="329"/>
        <end position="396"/>
    </location>
</feature>
<dbReference type="InterPro" id="IPR006860">
    <property type="entry name" value="FecR"/>
</dbReference>
<proteinExistence type="predicted"/>
<dbReference type="RefSeq" id="WP_084287040.1">
    <property type="nucleotide sequence ID" value="NZ_FWYB01000001.1"/>
</dbReference>
<sequence length="398" mass="43932">MKERINYLLSKFEEGKLSKVETAELLELTDSSEPHVADAIAEMINAQVPSSVIEANDWEAVFDNIVSVDRPTSKTGSILSLMSWVAAAVILITLGVGSWFYFNEGAQKSSNELQYANDVPPGGNEAILTLADGSKISLTDVGKGELLNTRGVRIVKTDDGQLVYTVDPTVTVKGTALSYNTITTPRGGQYQVNLPDGTKVWLNAASSIKFPTTFTNLKERKVELSGEAYFEVAKNKQQPFKVLSLANAYDRAQETEVLGTHFNINAYEDEIETKTTLLEGSVRVATPENRNKKYDVILSPGQQAVLSNNAFKISTVDTEEIIAWKNGNFVFANEGIESIMRKIARWYNVEVIYQGKITDNNFVGTVPRFGNISEALTILELTNTVHFKIEGRRVTVMP</sequence>
<keyword evidence="1" id="KW-0812">Transmembrane</keyword>
<dbReference type="GO" id="GO:0016989">
    <property type="term" value="F:sigma factor antagonist activity"/>
    <property type="evidence" value="ECO:0007669"/>
    <property type="project" value="TreeGrafter"/>
</dbReference>
<reference evidence="4 5" key="1">
    <citation type="submission" date="2017-04" db="EMBL/GenBank/DDBJ databases">
        <authorList>
            <person name="Afonso C.L."/>
            <person name="Miller P.J."/>
            <person name="Scott M.A."/>
            <person name="Spackman E."/>
            <person name="Goraichik I."/>
            <person name="Dimitrov K.M."/>
            <person name="Suarez D.L."/>
            <person name="Swayne D.E."/>
        </authorList>
    </citation>
    <scope>NUCLEOTIDE SEQUENCE [LARGE SCALE GENOMIC DNA]</scope>
    <source>
        <strain evidence="4 5">DSM 19625</strain>
    </source>
</reference>
<feature type="transmembrane region" description="Helical" evidence="1">
    <location>
        <begin position="78"/>
        <end position="102"/>
    </location>
</feature>
<dbReference type="InterPro" id="IPR032508">
    <property type="entry name" value="FecR_C"/>
</dbReference>
<gene>
    <name evidence="4" type="ORF">SAMN04488101_101473</name>
</gene>
<dbReference type="Proteomes" id="UP000192678">
    <property type="component" value="Unassembled WGS sequence"/>
</dbReference>
<feature type="domain" description="FecR protein" evidence="2">
    <location>
        <begin position="181"/>
        <end position="283"/>
    </location>
</feature>
<protein>
    <submittedName>
        <fullName evidence="4">FecR family protein</fullName>
    </submittedName>
</protein>
<name>A0A1W2AC64_9SPHI</name>
<dbReference type="OrthoDB" id="1099963at2"/>
<dbReference type="Gene3D" id="2.60.120.1440">
    <property type="match status" value="1"/>
</dbReference>
<dbReference type="PANTHER" id="PTHR30273:SF2">
    <property type="entry name" value="PROTEIN FECR"/>
    <property type="match status" value="1"/>
</dbReference>
<evidence type="ECO:0000313" key="4">
    <source>
        <dbReference type="EMBL" id="SMC58315.1"/>
    </source>
</evidence>
<dbReference type="AlphaFoldDB" id="A0A1W2AC64"/>
<dbReference type="PANTHER" id="PTHR30273">
    <property type="entry name" value="PERIPLASMIC SIGNAL SENSOR AND SIGMA FACTOR ACTIVATOR FECR-RELATED"/>
    <property type="match status" value="1"/>
</dbReference>
<evidence type="ECO:0000256" key="1">
    <source>
        <dbReference type="SAM" id="Phobius"/>
    </source>
</evidence>
<dbReference type="InterPro" id="IPR012373">
    <property type="entry name" value="Ferrdict_sens_TM"/>
</dbReference>
<dbReference type="Pfam" id="PF04773">
    <property type="entry name" value="FecR"/>
    <property type="match status" value="1"/>
</dbReference>
<dbReference type="Pfam" id="PF16344">
    <property type="entry name" value="FecR_C"/>
    <property type="match status" value="1"/>
</dbReference>
<evidence type="ECO:0000313" key="5">
    <source>
        <dbReference type="Proteomes" id="UP000192678"/>
    </source>
</evidence>
<evidence type="ECO:0000259" key="2">
    <source>
        <dbReference type="Pfam" id="PF04773"/>
    </source>
</evidence>
<dbReference type="EMBL" id="FWYB01000001">
    <property type="protein sequence ID" value="SMC58315.1"/>
    <property type="molecule type" value="Genomic_DNA"/>
</dbReference>
<accession>A0A1W2AC64</accession>
<organism evidence="4 5">
    <name type="scientific">Pedobacter nyackensis</name>
    <dbReference type="NCBI Taxonomy" id="475255"/>
    <lineage>
        <taxon>Bacteria</taxon>
        <taxon>Pseudomonadati</taxon>
        <taxon>Bacteroidota</taxon>
        <taxon>Sphingobacteriia</taxon>
        <taxon>Sphingobacteriales</taxon>
        <taxon>Sphingobacteriaceae</taxon>
        <taxon>Pedobacter</taxon>
    </lineage>
</organism>
<dbReference type="STRING" id="475255.SAMN04488101_101473"/>
<evidence type="ECO:0000259" key="3">
    <source>
        <dbReference type="Pfam" id="PF16344"/>
    </source>
</evidence>